<dbReference type="InterPro" id="IPR051755">
    <property type="entry name" value="Ig-like_CS_Receptor"/>
</dbReference>
<evidence type="ECO:0000256" key="3">
    <source>
        <dbReference type="ARBA" id="ARBA00023180"/>
    </source>
</evidence>
<dbReference type="SMART" id="SM00406">
    <property type="entry name" value="IGv"/>
    <property type="match status" value="1"/>
</dbReference>
<dbReference type="PROSITE" id="PS50835">
    <property type="entry name" value="IG_LIKE"/>
    <property type="match status" value="1"/>
</dbReference>
<accession>A0A7K5A900</accession>
<dbReference type="InterPro" id="IPR013783">
    <property type="entry name" value="Ig-like_fold"/>
</dbReference>
<organism evidence="8 9">
    <name type="scientific">Centropus unirufus</name>
    <dbReference type="NCBI Taxonomy" id="1118519"/>
    <lineage>
        <taxon>Eukaryota</taxon>
        <taxon>Metazoa</taxon>
        <taxon>Chordata</taxon>
        <taxon>Craniata</taxon>
        <taxon>Vertebrata</taxon>
        <taxon>Euteleostomi</taxon>
        <taxon>Archelosauria</taxon>
        <taxon>Archosauria</taxon>
        <taxon>Dinosauria</taxon>
        <taxon>Saurischia</taxon>
        <taxon>Theropoda</taxon>
        <taxon>Coelurosauria</taxon>
        <taxon>Aves</taxon>
        <taxon>Neognathae</taxon>
        <taxon>Neoaves</taxon>
        <taxon>Otidimorphae</taxon>
        <taxon>Cuculiformes</taxon>
        <taxon>Centropidae</taxon>
        <taxon>Centropus</taxon>
    </lineage>
</organism>
<reference evidence="8 9" key="1">
    <citation type="submission" date="2019-09" db="EMBL/GenBank/DDBJ databases">
        <title>Bird 10,000 Genomes (B10K) Project - Family phase.</title>
        <authorList>
            <person name="Zhang G."/>
        </authorList>
    </citation>
    <scope>NUCLEOTIDE SEQUENCE [LARGE SCALE GENOMIC DNA]</scope>
    <source>
        <strain evidence="8">B10K-DU-017-25</strain>
        <tissue evidence="8">Mixed tissue sample</tissue>
    </source>
</reference>
<dbReference type="PANTHER" id="PTHR19971">
    <property type="entry name" value="SIGNAL-REGULATORY PROTEIN BETA"/>
    <property type="match status" value="1"/>
</dbReference>
<feature type="transmembrane region" description="Helical" evidence="6">
    <location>
        <begin position="118"/>
        <end position="145"/>
    </location>
</feature>
<evidence type="ECO:0000256" key="2">
    <source>
        <dbReference type="ARBA" id="ARBA00023157"/>
    </source>
</evidence>
<evidence type="ECO:0000256" key="5">
    <source>
        <dbReference type="SAM" id="MobiDB-lite"/>
    </source>
</evidence>
<dbReference type="InterPro" id="IPR003598">
    <property type="entry name" value="Ig_sub2"/>
</dbReference>
<dbReference type="SUPFAM" id="SSF48726">
    <property type="entry name" value="Immunoglobulin"/>
    <property type="match status" value="1"/>
</dbReference>
<dbReference type="InterPro" id="IPR007110">
    <property type="entry name" value="Ig-like_dom"/>
</dbReference>
<dbReference type="InterPro" id="IPR036179">
    <property type="entry name" value="Ig-like_dom_sf"/>
</dbReference>
<sequence length="233" mass="25331">DAQVAQGFELWQPQDPVTVAVGETLTLTCTVFGDGPAGPVKWLKGRDSGDETIYDQTNPFPRVTRAVNGSNTDFTIHIRDVVPEDAGTYYCVKFHRVLRGDMEFRRGKGTEVFVHETALIPGMVAAVVVLSLLLLLGLLVALYMYRRKRKGQNQAPSFSPLPLRCCAGTPSTSRSVPTTSSSLHPLCAPLQQSSKEDNEIHYADLQPLPPAPRHSRSPGAATAEYASIKVAAK</sequence>
<dbReference type="SMART" id="SM00409">
    <property type="entry name" value="IG"/>
    <property type="match status" value="1"/>
</dbReference>
<dbReference type="Proteomes" id="UP000517892">
    <property type="component" value="Unassembled WGS sequence"/>
</dbReference>
<dbReference type="OrthoDB" id="6370831at2759"/>
<keyword evidence="4" id="KW-0393">Immunoglobulin domain</keyword>
<keyword evidence="6" id="KW-1133">Transmembrane helix</keyword>
<feature type="non-terminal residue" evidence="8">
    <location>
        <position position="233"/>
    </location>
</feature>
<keyword evidence="1" id="KW-0732">Signal</keyword>
<keyword evidence="9" id="KW-1185">Reference proteome</keyword>
<dbReference type="InterPro" id="IPR013106">
    <property type="entry name" value="Ig_V-set"/>
</dbReference>
<evidence type="ECO:0000259" key="7">
    <source>
        <dbReference type="PROSITE" id="PS50835"/>
    </source>
</evidence>
<dbReference type="AlphaFoldDB" id="A0A7K5A900"/>
<comment type="caution">
    <text evidence="8">The sequence shown here is derived from an EMBL/GenBank/DDBJ whole genome shotgun (WGS) entry which is preliminary data.</text>
</comment>
<name>A0A7K5A900_9AVES</name>
<dbReference type="Gene3D" id="2.60.40.10">
    <property type="entry name" value="Immunoglobulins"/>
    <property type="match status" value="1"/>
</dbReference>
<dbReference type="FunFam" id="2.60.40.10:FF:000295">
    <property type="entry name" value="Tyrosine-protein phosphatase non-receptor type substrate 1"/>
    <property type="match status" value="1"/>
</dbReference>
<dbReference type="InterPro" id="IPR003599">
    <property type="entry name" value="Ig_sub"/>
</dbReference>
<keyword evidence="3" id="KW-0325">Glycoprotein</keyword>
<protein>
    <submittedName>
        <fullName evidence="8">SHPS1 phosphatase</fullName>
    </submittedName>
</protein>
<keyword evidence="6" id="KW-0472">Membrane</keyword>
<feature type="domain" description="Ig-like" evidence="7">
    <location>
        <begin position="22"/>
        <end position="91"/>
    </location>
</feature>
<evidence type="ECO:0000256" key="6">
    <source>
        <dbReference type="SAM" id="Phobius"/>
    </source>
</evidence>
<dbReference type="EMBL" id="VYZI01000873">
    <property type="protein sequence ID" value="NWR79777.1"/>
    <property type="molecule type" value="Genomic_DNA"/>
</dbReference>
<evidence type="ECO:0000256" key="1">
    <source>
        <dbReference type="ARBA" id="ARBA00022729"/>
    </source>
</evidence>
<proteinExistence type="predicted"/>
<feature type="non-terminal residue" evidence="8">
    <location>
        <position position="1"/>
    </location>
</feature>
<evidence type="ECO:0000313" key="8">
    <source>
        <dbReference type="EMBL" id="NWR79777.1"/>
    </source>
</evidence>
<gene>
    <name evidence="8" type="primary">Sirpa_1</name>
    <name evidence="8" type="ORF">CENUNI_R02704</name>
</gene>
<feature type="region of interest" description="Disordered" evidence="5">
    <location>
        <begin position="194"/>
        <end position="233"/>
    </location>
</feature>
<dbReference type="SMART" id="SM00408">
    <property type="entry name" value="IGc2"/>
    <property type="match status" value="1"/>
</dbReference>
<keyword evidence="2" id="KW-1015">Disulfide bond</keyword>
<evidence type="ECO:0000313" key="9">
    <source>
        <dbReference type="Proteomes" id="UP000517892"/>
    </source>
</evidence>
<keyword evidence="6" id="KW-0812">Transmembrane</keyword>
<dbReference type="Pfam" id="PF07686">
    <property type="entry name" value="V-set"/>
    <property type="match status" value="1"/>
</dbReference>
<evidence type="ECO:0000256" key="4">
    <source>
        <dbReference type="ARBA" id="ARBA00023319"/>
    </source>
</evidence>